<keyword evidence="8" id="KW-1185">Reference proteome</keyword>
<dbReference type="STRING" id="5217.A0A4Q1BPD3"/>
<evidence type="ECO:0000313" key="7">
    <source>
        <dbReference type="EMBL" id="RXK39758.1"/>
    </source>
</evidence>
<evidence type="ECO:0000256" key="2">
    <source>
        <dbReference type="ARBA" id="ARBA00009199"/>
    </source>
</evidence>
<dbReference type="InParanoid" id="A0A4Q1BPD3"/>
<evidence type="ECO:0000256" key="3">
    <source>
        <dbReference type="ARBA" id="ARBA00012922"/>
    </source>
</evidence>
<evidence type="ECO:0000256" key="1">
    <source>
        <dbReference type="ARBA" id="ARBA00001311"/>
    </source>
</evidence>
<feature type="active site" description="Charge relay system" evidence="5">
    <location>
        <position position="125"/>
    </location>
</feature>
<dbReference type="InterPro" id="IPR023631">
    <property type="entry name" value="Amidase_dom"/>
</dbReference>
<comment type="similarity">
    <text evidence="2">Belongs to the amidase family.</text>
</comment>
<dbReference type="Gene3D" id="3.90.1300.10">
    <property type="entry name" value="Amidase signature (AS) domain"/>
    <property type="match status" value="1"/>
</dbReference>
<dbReference type="GO" id="GO:0017064">
    <property type="term" value="F:fatty acid amide hydrolase activity"/>
    <property type="evidence" value="ECO:0007669"/>
    <property type="project" value="TreeGrafter"/>
</dbReference>
<reference evidence="7 8" key="1">
    <citation type="submission" date="2016-06" db="EMBL/GenBank/DDBJ databases">
        <title>Evolution of pathogenesis and genome organization in the Tremellales.</title>
        <authorList>
            <person name="Cuomo C."/>
            <person name="Litvintseva A."/>
            <person name="Heitman J."/>
            <person name="Chen Y."/>
            <person name="Sun S."/>
            <person name="Springer D."/>
            <person name="Dromer F."/>
            <person name="Young S."/>
            <person name="Zeng Q."/>
            <person name="Chapman S."/>
            <person name="Gujja S."/>
            <person name="Saif S."/>
            <person name="Birren B."/>
        </authorList>
    </citation>
    <scope>NUCLEOTIDE SEQUENCE [LARGE SCALE GENOMIC DNA]</scope>
    <source>
        <strain evidence="7 8">ATCC 28783</strain>
    </source>
</reference>
<feature type="active site" description="Charge relay system" evidence="5">
    <location>
        <position position="202"/>
    </location>
</feature>
<dbReference type="EMBL" id="SDIL01000027">
    <property type="protein sequence ID" value="RXK39758.1"/>
    <property type="molecule type" value="Genomic_DNA"/>
</dbReference>
<gene>
    <name evidence="7" type="ORF">M231_02951</name>
</gene>
<organism evidence="7 8">
    <name type="scientific">Tremella mesenterica</name>
    <name type="common">Jelly fungus</name>
    <dbReference type="NCBI Taxonomy" id="5217"/>
    <lineage>
        <taxon>Eukaryota</taxon>
        <taxon>Fungi</taxon>
        <taxon>Dikarya</taxon>
        <taxon>Basidiomycota</taxon>
        <taxon>Agaricomycotina</taxon>
        <taxon>Tremellomycetes</taxon>
        <taxon>Tremellales</taxon>
        <taxon>Tremellaceae</taxon>
        <taxon>Tremella</taxon>
    </lineage>
</organism>
<dbReference type="Pfam" id="PF01425">
    <property type="entry name" value="Amidase"/>
    <property type="match status" value="1"/>
</dbReference>
<comment type="catalytic activity">
    <reaction evidence="1">
        <text>a monocarboxylic acid amide + H2O = a monocarboxylate + NH4(+)</text>
        <dbReference type="Rhea" id="RHEA:12020"/>
        <dbReference type="ChEBI" id="CHEBI:15377"/>
        <dbReference type="ChEBI" id="CHEBI:28938"/>
        <dbReference type="ChEBI" id="CHEBI:35757"/>
        <dbReference type="ChEBI" id="CHEBI:83628"/>
        <dbReference type="EC" id="3.5.1.4"/>
    </reaction>
</comment>
<dbReference type="InterPro" id="IPR036928">
    <property type="entry name" value="AS_sf"/>
</dbReference>
<dbReference type="AlphaFoldDB" id="A0A4Q1BPD3"/>
<comment type="caution">
    <text evidence="7">The sequence shown here is derived from an EMBL/GenBank/DDBJ whole genome shotgun (WGS) entry which is preliminary data.</text>
</comment>
<accession>A0A4Q1BPD3</accession>
<evidence type="ECO:0000256" key="5">
    <source>
        <dbReference type="PIRSR" id="PIRSR001221-1"/>
    </source>
</evidence>
<dbReference type="SUPFAM" id="SSF75304">
    <property type="entry name" value="Amidase signature (AS) enzymes"/>
    <property type="match status" value="1"/>
</dbReference>
<protein>
    <recommendedName>
        <fullName evidence="3">amidase</fullName>
        <ecNumber evidence="3">3.5.1.4</ecNumber>
    </recommendedName>
</protein>
<dbReference type="GO" id="GO:0004040">
    <property type="term" value="F:amidase activity"/>
    <property type="evidence" value="ECO:0007669"/>
    <property type="project" value="UniProtKB-EC"/>
</dbReference>
<dbReference type="InterPro" id="IPR052096">
    <property type="entry name" value="Endocannabinoid_amidase"/>
</dbReference>
<dbReference type="FunFam" id="3.90.1300.10:FF:000003">
    <property type="entry name" value="Amidase signature enzyme"/>
    <property type="match status" value="1"/>
</dbReference>
<dbReference type="OrthoDB" id="6428749at2759"/>
<name>A0A4Q1BPD3_TREME</name>
<dbReference type="PANTHER" id="PTHR45847">
    <property type="entry name" value="FATTY ACID AMIDE HYDROLASE"/>
    <property type="match status" value="1"/>
</dbReference>
<dbReference type="VEuPathDB" id="FungiDB:TREMEDRAFT_26851"/>
<dbReference type="EC" id="3.5.1.4" evidence="3"/>
<proteinExistence type="inferred from homology"/>
<feature type="active site" description="Acyl-ester intermediate" evidence="5">
    <location>
        <position position="226"/>
    </location>
</feature>
<evidence type="ECO:0000313" key="8">
    <source>
        <dbReference type="Proteomes" id="UP000289152"/>
    </source>
</evidence>
<sequence>MPSTAKVREKKCAEREMLISDMENLLGYPDDHPEDQEIIMTSPQEIVSRFKSRQEGWSVERVVSAYRLSKADGKIRAACAAHRKTNCLTEVLFTEALDEARQKDKELASGVQPDGPFWGLPSSFKDTFNIAGVDTSLGCSMHTSQPSTLDDELGLVKLYRQGGGIPFCKTNVPQTLLAFECCNPIFGRTTNPHASDRTCGGSSGGEAVMVVLRGTPLGWGNDTGGSVRIPAAYSGCCGLKPVRGRLPFRGTRRSVKGFEGIKTMHGPIARNVTDLIYQTRSITQLALAFPSSGEDLIPLPWTEPNLPKKLKIGYMIEDGCVKTSPACARAVNVCVERLRAAGHEVVIFHPPPSERSCQCFVALTSAERYSQLLSNVGSDELEESMKLVVLGSKMPGWVQWAAQWFVRHILKDEIFGGAFAVSRGKSVPEYWEWTYRRDMYAQQFREAAWDVGQFDALICPVMATPALKHGKTKFLSPLAIWCILFNIVEATVGTLPVTRVDPSLDVHPSDFLKDSTGSWILEKRVYTGPDAAYDASAMAGLPVGVQVVGKMWKEEKVLGIMSLLEGLVGYQ</sequence>
<evidence type="ECO:0000259" key="6">
    <source>
        <dbReference type="Pfam" id="PF01425"/>
    </source>
</evidence>
<dbReference type="GO" id="GO:0009062">
    <property type="term" value="P:fatty acid catabolic process"/>
    <property type="evidence" value="ECO:0007669"/>
    <property type="project" value="TreeGrafter"/>
</dbReference>
<dbReference type="PANTHER" id="PTHR45847:SF6">
    <property type="entry name" value="FATTY ACID AMIDE HYDROLASE"/>
    <property type="match status" value="1"/>
</dbReference>
<dbReference type="Proteomes" id="UP000289152">
    <property type="component" value="Unassembled WGS sequence"/>
</dbReference>
<keyword evidence="4" id="KW-0378">Hydrolase</keyword>
<evidence type="ECO:0000256" key="4">
    <source>
        <dbReference type="ARBA" id="ARBA00022801"/>
    </source>
</evidence>
<dbReference type="PIRSF" id="PIRSF001221">
    <property type="entry name" value="Amidase_fungi"/>
    <property type="match status" value="1"/>
</dbReference>
<feature type="domain" description="Amidase" evidence="6">
    <location>
        <begin position="77"/>
        <end position="558"/>
    </location>
</feature>